<evidence type="ECO:0000313" key="2">
    <source>
        <dbReference type="EMBL" id="KAF2259949.1"/>
    </source>
</evidence>
<proteinExistence type="predicted"/>
<comment type="caution">
    <text evidence="2">The sequence shown here is derived from an EMBL/GenBank/DDBJ whole genome shotgun (WGS) entry which is preliminary data.</text>
</comment>
<dbReference type="AlphaFoldDB" id="A0A9P4N2N7"/>
<gene>
    <name evidence="2" type="ORF">CC78DRAFT_571500</name>
</gene>
<accession>A0A9P4N2N7</accession>
<organism evidence="2 3">
    <name type="scientific">Lojkania enalia</name>
    <dbReference type="NCBI Taxonomy" id="147567"/>
    <lineage>
        <taxon>Eukaryota</taxon>
        <taxon>Fungi</taxon>
        <taxon>Dikarya</taxon>
        <taxon>Ascomycota</taxon>
        <taxon>Pezizomycotina</taxon>
        <taxon>Dothideomycetes</taxon>
        <taxon>Pleosporomycetidae</taxon>
        <taxon>Pleosporales</taxon>
        <taxon>Pleosporales incertae sedis</taxon>
        <taxon>Lojkania</taxon>
    </lineage>
</organism>
<dbReference type="Proteomes" id="UP000800093">
    <property type="component" value="Unassembled WGS sequence"/>
</dbReference>
<protein>
    <submittedName>
        <fullName evidence="2">Uncharacterized protein</fullName>
    </submittedName>
</protein>
<sequence>MQRPPVACRRAVNQLDPSLPQYIWISDDLLSRVFRHFVHNRCIHQRRHGSHVPGPLEARRRGLKRRMTAVASPNTGAPIPPLFNFGALFRYPSSPEPSFKYQPPSLHNRQDALGPFPLDEVKDAACSSLSQSDLYPEPPQPPPTPNIDSQTPLHQEPEPDLPHARHIIADAEPSSPMLKSKTLHEGSHTNSLNNDTQIHEENNLQSGRLENSPKSEEFTICLKHFTSILHSVKAKDKKGGVYPTSSLFADLRHCYPNGSGAGDFSFSAVDSLTRFRWASEDIIMFLSSPDVPLPKLDSQRSIKFVKQLLKMSSTLDIVREDLIPILRKVFQKLAVNANSESSTNKPLGDAALGAVYRAIWERQLNEKYPTRLDLIDADRNSLHLFGKLFDDPFLGSNLRRLHNDQKSAVKLITDLMTIKTISRQERISHLSLLLNCIPRRLLNPWIVPVSTRLHASWNWGKPVSENHALNTFKTRFMAWLKILRCLDQSFADPNAIPFTAMGFEGLVVRKCQPSELGHWFLPQEQVYFLLSWLPYLESVREIPSQRVNSFIKEHYKFLALETNSRLDAHELLADLLVRLFQAKIPNHGVAKMILYYYYPEKRGRIIDILEHLVNQKTSLSSFKFLYQFISKIRQQAENESNKRDLHFASHLKHVVSKLYSIDKFSSIITRAQKSGLLPAVYANQPMTILLKKDVELVHQIAHQYSIDYTRSALQASRSIYGLYWYLALRQHAIGPLFTRALVRTALMRPLMENRFVSSRTLIWVCNRVAEVEGEDVARKVEYSFWVFRGEIILNAKGKWDEVGGVGKAHVNTMRRLGLV</sequence>
<evidence type="ECO:0000256" key="1">
    <source>
        <dbReference type="SAM" id="MobiDB-lite"/>
    </source>
</evidence>
<evidence type="ECO:0000313" key="3">
    <source>
        <dbReference type="Proteomes" id="UP000800093"/>
    </source>
</evidence>
<dbReference type="OrthoDB" id="5428038at2759"/>
<feature type="compositionally biased region" description="Pro residues" evidence="1">
    <location>
        <begin position="136"/>
        <end position="145"/>
    </location>
</feature>
<name>A0A9P4N2N7_9PLEO</name>
<feature type="region of interest" description="Disordered" evidence="1">
    <location>
        <begin position="177"/>
        <end position="196"/>
    </location>
</feature>
<reference evidence="3" key="1">
    <citation type="journal article" date="2020" name="Stud. Mycol.">
        <title>101 Dothideomycetes genomes: A test case for predicting lifestyles and emergence of pathogens.</title>
        <authorList>
            <person name="Haridas S."/>
            <person name="Albert R."/>
            <person name="Binder M."/>
            <person name="Bloem J."/>
            <person name="LaButti K."/>
            <person name="Salamov A."/>
            <person name="Andreopoulos B."/>
            <person name="Baker S."/>
            <person name="Barry K."/>
            <person name="Bills G."/>
            <person name="Bluhm B."/>
            <person name="Cannon C."/>
            <person name="Castanera R."/>
            <person name="Culley D."/>
            <person name="Daum C."/>
            <person name="Ezra D."/>
            <person name="Gonzalez J."/>
            <person name="Henrissat B."/>
            <person name="Kuo A."/>
            <person name="Liang C."/>
            <person name="Lipzen A."/>
            <person name="Lutzoni F."/>
            <person name="Magnuson J."/>
            <person name="Mondo S."/>
            <person name="Nolan M."/>
            <person name="Ohm R."/>
            <person name="Pangilinan J."/>
            <person name="Park H.-J."/>
            <person name="Ramirez L."/>
            <person name="Alfaro M."/>
            <person name="Sun H."/>
            <person name="Tritt A."/>
            <person name="Yoshinaga Y."/>
            <person name="Zwiers L.-H."/>
            <person name="Turgeon B."/>
            <person name="Goodwin S."/>
            <person name="Spatafora J."/>
            <person name="Crous P."/>
            <person name="Grigoriev I."/>
        </authorList>
    </citation>
    <scope>NUCLEOTIDE SEQUENCE [LARGE SCALE GENOMIC DNA]</scope>
    <source>
        <strain evidence="3">CBS 304.66</strain>
    </source>
</reference>
<dbReference type="EMBL" id="ML986692">
    <property type="protein sequence ID" value="KAF2259949.1"/>
    <property type="molecule type" value="Genomic_DNA"/>
</dbReference>
<feature type="region of interest" description="Disordered" evidence="1">
    <location>
        <begin position="96"/>
        <end position="160"/>
    </location>
</feature>
<keyword evidence="3" id="KW-1185">Reference proteome</keyword>